<dbReference type="SUPFAM" id="SSF52047">
    <property type="entry name" value="RNI-like"/>
    <property type="match status" value="1"/>
</dbReference>
<gene>
    <name evidence="1" type="ORF">OSB04_006211</name>
</gene>
<dbReference type="PANTHER" id="PTHR48057">
    <property type="entry name" value="LEUCINE-RICH REPEAT SERINE/THREONINE-PROTEIN KINASE 1"/>
    <property type="match status" value="1"/>
</dbReference>
<dbReference type="Pfam" id="PF13516">
    <property type="entry name" value="LRR_6"/>
    <property type="match status" value="2"/>
</dbReference>
<dbReference type="Gene3D" id="3.80.10.10">
    <property type="entry name" value="Ribonuclease Inhibitor"/>
    <property type="match status" value="2"/>
</dbReference>
<reference evidence="1" key="1">
    <citation type="submission" date="2023-03" db="EMBL/GenBank/DDBJ databases">
        <title>Chromosome-scale reference genome and RAD-based genetic map of yellow starthistle (Centaurea solstitialis) reveal putative structural variation and QTLs associated with invader traits.</title>
        <authorList>
            <person name="Reatini B."/>
            <person name="Cang F.A."/>
            <person name="Jiang Q."/>
            <person name="Mckibben M.T.W."/>
            <person name="Barker M.S."/>
            <person name="Rieseberg L.H."/>
            <person name="Dlugosch K.M."/>
        </authorList>
    </citation>
    <scope>NUCLEOTIDE SEQUENCE</scope>
    <source>
        <strain evidence="1">CAN-66</strain>
        <tissue evidence="1">Leaf</tissue>
    </source>
</reference>
<dbReference type="PANTHER" id="PTHR48057:SF7">
    <property type="entry name" value="LEUCINE-RICH REPEAT SERINE_THREONINE-PROTEIN KINASE 1"/>
    <property type="match status" value="1"/>
</dbReference>
<dbReference type="InterPro" id="IPR032675">
    <property type="entry name" value="LRR_dom_sf"/>
</dbReference>
<dbReference type="EMBL" id="JARYMX010000002">
    <property type="protein sequence ID" value="KAJ9561051.1"/>
    <property type="molecule type" value="Genomic_DNA"/>
</dbReference>
<dbReference type="InterPro" id="IPR001611">
    <property type="entry name" value="Leu-rich_rpt"/>
</dbReference>
<keyword evidence="2" id="KW-1185">Reference proteome</keyword>
<name>A0AA38WSJ2_9ASTR</name>
<evidence type="ECO:0000313" key="2">
    <source>
        <dbReference type="Proteomes" id="UP001172457"/>
    </source>
</evidence>
<dbReference type="Proteomes" id="UP001172457">
    <property type="component" value="Chromosome 2"/>
</dbReference>
<organism evidence="1 2">
    <name type="scientific">Centaurea solstitialis</name>
    <name type="common">yellow star-thistle</name>
    <dbReference type="NCBI Taxonomy" id="347529"/>
    <lineage>
        <taxon>Eukaryota</taxon>
        <taxon>Viridiplantae</taxon>
        <taxon>Streptophyta</taxon>
        <taxon>Embryophyta</taxon>
        <taxon>Tracheophyta</taxon>
        <taxon>Spermatophyta</taxon>
        <taxon>Magnoliopsida</taxon>
        <taxon>eudicotyledons</taxon>
        <taxon>Gunneridae</taxon>
        <taxon>Pentapetalae</taxon>
        <taxon>asterids</taxon>
        <taxon>campanulids</taxon>
        <taxon>Asterales</taxon>
        <taxon>Asteraceae</taxon>
        <taxon>Carduoideae</taxon>
        <taxon>Cardueae</taxon>
        <taxon>Centaureinae</taxon>
        <taxon>Centaurea</taxon>
    </lineage>
</organism>
<evidence type="ECO:0000313" key="1">
    <source>
        <dbReference type="EMBL" id="KAJ9561051.1"/>
    </source>
</evidence>
<proteinExistence type="predicted"/>
<sequence>MEGFDQVFLLKKLKVLNLGSNGFNESFISSLSALPMLKSLDLTRNYPLGRSFPAKELLHLTNLEELDLSWNFYNATPNIQECMGLSRLKKLKSIALGHNDFNKSIISCISALPCLKTLDLSYNQLGGSFPIQGKF</sequence>
<accession>A0AA38WSJ2</accession>
<comment type="caution">
    <text evidence="1">The sequence shown here is derived from an EMBL/GenBank/DDBJ whole genome shotgun (WGS) entry which is preliminary data.</text>
</comment>
<dbReference type="InterPro" id="IPR052595">
    <property type="entry name" value="LRRC69/RLP"/>
</dbReference>
<dbReference type="Pfam" id="PF00560">
    <property type="entry name" value="LRR_1"/>
    <property type="match status" value="1"/>
</dbReference>
<dbReference type="AlphaFoldDB" id="A0AA38WSJ2"/>
<protein>
    <submittedName>
        <fullName evidence="1">Uncharacterized protein</fullName>
    </submittedName>
</protein>